<dbReference type="PROSITE" id="PS50889">
    <property type="entry name" value="S4"/>
    <property type="match status" value="1"/>
</dbReference>
<keyword evidence="3" id="KW-0694">RNA-binding</keyword>
<evidence type="ECO:0000259" key="5">
    <source>
        <dbReference type="SMART" id="SM00363"/>
    </source>
</evidence>
<dbReference type="Gene3D" id="3.10.290.10">
    <property type="entry name" value="RNA-binding S4 domain"/>
    <property type="match status" value="1"/>
</dbReference>
<dbReference type="GO" id="GO:0000455">
    <property type="term" value="P:enzyme-directed rRNA pseudouridine synthesis"/>
    <property type="evidence" value="ECO:0007669"/>
    <property type="project" value="UniProtKB-ARBA"/>
</dbReference>
<feature type="compositionally biased region" description="Low complexity" evidence="4">
    <location>
        <begin position="465"/>
        <end position="478"/>
    </location>
</feature>
<dbReference type="CDD" id="cd02869">
    <property type="entry name" value="PseudoU_synth_RluA_like"/>
    <property type="match status" value="1"/>
</dbReference>
<organism evidence="6 7">
    <name type="scientific">Bryocella elongata</name>
    <dbReference type="NCBI Taxonomy" id="863522"/>
    <lineage>
        <taxon>Bacteria</taxon>
        <taxon>Pseudomonadati</taxon>
        <taxon>Acidobacteriota</taxon>
        <taxon>Terriglobia</taxon>
        <taxon>Terriglobales</taxon>
        <taxon>Acidobacteriaceae</taxon>
        <taxon>Bryocella</taxon>
    </lineage>
</organism>
<keyword evidence="7" id="KW-1185">Reference proteome</keyword>
<dbReference type="PROSITE" id="PS01129">
    <property type="entry name" value="PSI_RLU"/>
    <property type="match status" value="1"/>
</dbReference>
<dbReference type="InterPro" id="IPR002942">
    <property type="entry name" value="S4_RNA-bd"/>
</dbReference>
<feature type="compositionally biased region" description="Acidic residues" evidence="4">
    <location>
        <begin position="271"/>
        <end position="290"/>
    </location>
</feature>
<dbReference type="SUPFAM" id="SSF55120">
    <property type="entry name" value="Pseudouridine synthase"/>
    <property type="match status" value="1"/>
</dbReference>
<accession>A0A1H6BG71</accession>
<dbReference type="PANTHER" id="PTHR21600:SF44">
    <property type="entry name" value="RIBOSOMAL LARGE SUBUNIT PSEUDOURIDINE SYNTHASE D"/>
    <property type="match status" value="1"/>
</dbReference>
<dbReference type="GO" id="GO:0120159">
    <property type="term" value="F:rRNA pseudouridine synthase activity"/>
    <property type="evidence" value="ECO:0007669"/>
    <property type="project" value="UniProtKB-ARBA"/>
</dbReference>
<evidence type="ECO:0000256" key="4">
    <source>
        <dbReference type="SAM" id="MobiDB-lite"/>
    </source>
</evidence>
<gene>
    <name evidence="6" type="ORF">SAMN05421819_3677</name>
</gene>
<dbReference type="AlphaFoldDB" id="A0A1H6BG71"/>
<name>A0A1H6BG71_9BACT</name>
<dbReference type="GO" id="GO:0003723">
    <property type="term" value="F:RNA binding"/>
    <property type="evidence" value="ECO:0007669"/>
    <property type="project" value="UniProtKB-KW"/>
</dbReference>
<feature type="region of interest" description="Disordered" evidence="4">
    <location>
        <begin position="465"/>
        <end position="488"/>
    </location>
</feature>
<reference evidence="6 7" key="1">
    <citation type="submission" date="2016-10" db="EMBL/GenBank/DDBJ databases">
        <authorList>
            <person name="de Groot N.N."/>
        </authorList>
    </citation>
    <scope>NUCLEOTIDE SEQUENCE [LARGE SCALE GENOMIC DNA]</scope>
    <source>
        <strain evidence="6 7">DSM 22489</strain>
    </source>
</reference>
<keyword evidence="2" id="KW-0413">Isomerase</keyword>
<dbReference type="CDD" id="cd00165">
    <property type="entry name" value="S4"/>
    <property type="match status" value="1"/>
</dbReference>
<dbReference type="RefSeq" id="WP_327333845.1">
    <property type="nucleotide sequence ID" value="NZ_FNVA01000007.1"/>
</dbReference>
<dbReference type="InterPro" id="IPR050188">
    <property type="entry name" value="RluA_PseudoU_synthase"/>
</dbReference>
<protein>
    <submittedName>
        <fullName evidence="6">23S rRNA pseudouridine1911/1915/1917 synthase</fullName>
    </submittedName>
</protein>
<dbReference type="SUPFAM" id="SSF55174">
    <property type="entry name" value="Alpha-L RNA-binding motif"/>
    <property type="match status" value="1"/>
</dbReference>
<dbReference type="EMBL" id="FNVA01000007">
    <property type="protein sequence ID" value="SEG59632.1"/>
    <property type="molecule type" value="Genomic_DNA"/>
</dbReference>
<comment type="similarity">
    <text evidence="1">Belongs to the pseudouridine synthase RluA family.</text>
</comment>
<dbReference type="PANTHER" id="PTHR21600">
    <property type="entry name" value="MITOCHONDRIAL RNA PSEUDOURIDINE SYNTHASE"/>
    <property type="match status" value="1"/>
</dbReference>
<dbReference type="Pfam" id="PF00849">
    <property type="entry name" value="PseudoU_synth_2"/>
    <property type="match status" value="1"/>
</dbReference>
<dbReference type="InterPro" id="IPR006224">
    <property type="entry name" value="PsdUridine_synth_RluA-like_CS"/>
</dbReference>
<evidence type="ECO:0000256" key="3">
    <source>
        <dbReference type="PROSITE-ProRule" id="PRU00182"/>
    </source>
</evidence>
<feature type="region of interest" description="Disordered" evidence="4">
    <location>
        <begin position="1"/>
        <end position="24"/>
    </location>
</feature>
<dbReference type="InterPro" id="IPR036986">
    <property type="entry name" value="S4_RNA-bd_sf"/>
</dbReference>
<feature type="domain" description="RNA-binding S4" evidence="5">
    <location>
        <begin position="153"/>
        <end position="214"/>
    </location>
</feature>
<sequence>MPSKNMLPKGKRRQSVRAEYRKQRTIAEEQAEAEKARLAAAFLDLEVEPKKKKKAKRTEGDGLATFIFLEEEDDGEPTLEERIAKNDWITTRGASGSKVAAETYAPPRYANPYAEAQAQQAKPPVVERNIAKAKLKVVGETRSFTAEVAAKGMRLDAYLAKALPDVSRGRVQELVAADLVRVDGKSEKASLKLRGGETIEITGEAQRPPLRAVAEDIPLDVIYEDQDLAVVNKPAGMMVHAGSGSTEHNSGTLVNALLFRFGNDLSHGAGELEDEDADAEPDAEGEEESVEAEEIVAAPQSHLAELRPGIVHRLDKQTSGLIVVAKNDVAHRKLGEMFAARQVSKTYLALVQGWVKDDEGTVDLAIGRDSVRRTRMTTRRGAGNMRNAVSHWLVLERFEGPYGKFSLVEVKIETGRTHQIRVHMTSIGHPVVGDTLYGAATVIVPEAAKPGVKKSAAVKAAAAKASAKKAGSPKAGKSVEPKGTQSPLDESFSVTRNFLHAAELVFRHPRTGKELTLEAPLPLELEKVLERLHGGQ</sequence>
<dbReference type="SMART" id="SM00363">
    <property type="entry name" value="S4"/>
    <property type="match status" value="1"/>
</dbReference>
<evidence type="ECO:0000256" key="2">
    <source>
        <dbReference type="ARBA" id="ARBA00023235"/>
    </source>
</evidence>
<proteinExistence type="inferred from homology"/>
<dbReference type="Gene3D" id="3.30.2350.10">
    <property type="entry name" value="Pseudouridine synthase"/>
    <property type="match status" value="1"/>
</dbReference>
<dbReference type="Proteomes" id="UP000236728">
    <property type="component" value="Unassembled WGS sequence"/>
</dbReference>
<evidence type="ECO:0000256" key="1">
    <source>
        <dbReference type="ARBA" id="ARBA00010876"/>
    </source>
</evidence>
<dbReference type="InterPro" id="IPR020103">
    <property type="entry name" value="PsdUridine_synth_cat_dom_sf"/>
</dbReference>
<evidence type="ECO:0000313" key="6">
    <source>
        <dbReference type="EMBL" id="SEG59632.1"/>
    </source>
</evidence>
<dbReference type="InterPro" id="IPR006145">
    <property type="entry name" value="PsdUridine_synth_RsuA/RluA"/>
</dbReference>
<dbReference type="Pfam" id="PF01479">
    <property type="entry name" value="S4"/>
    <property type="match status" value="1"/>
</dbReference>
<feature type="region of interest" description="Disordered" evidence="4">
    <location>
        <begin position="269"/>
        <end position="290"/>
    </location>
</feature>
<evidence type="ECO:0000313" key="7">
    <source>
        <dbReference type="Proteomes" id="UP000236728"/>
    </source>
</evidence>